<proteinExistence type="predicted"/>
<name>F6HFW0_VITVI</name>
<gene>
    <name evidence="1" type="ordered locus">VIT_04s0079g00300</name>
</gene>
<evidence type="ECO:0000313" key="1">
    <source>
        <dbReference type="EMBL" id="CCB51112.1"/>
    </source>
</evidence>
<reference evidence="2" key="1">
    <citation type="journal article" date="2007" name="Nature">
        <title>The grapevine genome sequence suggests ancestral hexaploidization in major angiosperm phyla.</title>
        <authorList>
            <consortium name="The French-Italian Public Consortium for Grapevine Genome Characterization."/>
            <person name="Jaillon O."/>
            <person name="Aury J.-M."/>
            <person name="Noel B."/>
            <person name="Policriti A."/>
            <person name="Clepet C."/>
            <person name="Casagrande A."/>
            <person name="Choisne N."/>
            <person name="Aubourg S."/>
            <person name="Vitulo N."/>
            <person name="Jubin C."/>
            <person name="Vezzi A."/>
            <person name="Legeai F."/>
            <person name="Hugueney P."/>
            <person name="Dasilva C."/>
            <person name="Horner D."/>
            <person name="Mica E."/>
            <person name="Jublot D."/>
            <person name="Poulain J."/>
            <person name="Bruyere C."/>
            <person name="Billault A."/>
            <person name="Segurens B."/>
            <person name="Gouyvenoux M."/>
            <person name="Ugarte E."/>
            <person name="Cattonaro F."/>
            <person name="Anthouard V."/>
            <person name="Vico V."/>
            <person name="Del Fabbro C."/>
            <person name="Alaux M."/>
            <person name="Di Gaspero G."/>
            <person name="Dumas V."/>
            <person name="Felice N."/>
            <person name="Paillard S."/>
            <person name="Juman I."/>
            <person name="Moroldo M."/>
            <person name="Scalabrin S."/>
            <person name="Canaguier A."/>
            <person name="Le Clainche I."/>
            <person name="Malacrida G."/>
            <person name="Durand E."/>
            <person name="Pesole G."/>
            <person name="Laucou V."/>
            <person name="Chatelet P."/>
            <person name="Merdinoglu D."/>
            <person name="Delledonne M."/>
            <person name="Pezzotti M."/>
            <person name="Lecharny A."/>
            <person name="Scarpelli C."/>
            <person name="Artiguenave F."/>
            <person name="Pe M.E."/>
            <person name="Valle G."/>
            <person name="Morgante M."/>
            <person name="Caboche M."/>
            <person name="Adam-Blondon A.-F."/>
            <person name="Weissenbach J."/>
            <person name="Quetier F."/>
            <person name="Wincker P."/>
        </authorList>
    </citation>
    <scope>NUCLEOTIDE SEQUENCE [LARGE SCALE GENOMIC DNA]</scope>
    <source>
        <strain evidence="2">cv. Pinot noir / PN40024</strain>
    </source>
</reference>
<sequence>MDNSQASKVRLPKGMS</sequence>
<protein>
    <submittedName>
        <fullName evidence="1">Uncharacterized protein</fullName>
    </submittedName>
</protein>
<dbReference type="HOGENOM" id="CLU_3433335_0_0_1"/>
<organism evidence="1 2">
    <name type="scientific">Vitis vinifera</name>
    <name type="common">Grape</name>
    <dbReference type="NCBI Taxonomy" id="29760"/>
    <lineage>
        <taxon>Eukaryota</taxon>
        <taxon>Viridiplantae</taxon>
        <taxon>Streptophyta</taxon>
        <taxon>Embryophyta</taxon>
        <taxon>Tracheophyta</taxon>
        <taxon>Spermatophyta</taxon>
        <taxon>Magnoliopsida</taxon>
        <taxon>eudicotyledons</taxon>
        <taxon>Gunneridae</taxon>
        <taxon>Pentapetalae</taxon>
        <taxon>rosids</taxon>
        <taxon>Vitales</taxon>
        <taxon>Vitaceae</taxon>
        <taxon>Viteae</taxon>
        <taxon>Vitis</taxon>
    </lineage>
</organism>
<dbReference type="InParanoid" id="F6HFW0"/>
<dbReference type="EMBL" id="FN595753">
    <property type="protein sequence ID" value="CCB51112.1"/>
    <property type="molecule type" value="Genomic_DNA"/>
</dbReference>
<dbReference type="AlphaFoldDB" id="F6HFW0"/>
<evidence type="ECO:0000313" key="2">
    <source>
        <dbReference type="Proteomes" id="UP000009183"/>
    </source>
</evidence>
<accession>F6HFW0</accession>
<dbReference type="Proteomes" id="UP000009183">
    <property type="component" value="Chromosome 4"/>
</dbReference>
<keyword evidence="2" id="KW-1185">Reference proteome</keyword>